<feature type="domain" description="G-protein coupled receptors family 1 profile" evidence="12">
    <location>
        <begin position="45"/>
        <end position="239"/>
    </location>
</feature>
<dbReference type="PRINTS" id="PR00237">
    <property type="entry name" value="GPCRRHODOPSN"/>
</dbReference>
<evidence type="ECO:0000256" key="2">
    <source>
        <dbReference type="ARBA" id="ARBA00022475"/>
    </source>
</evidence>
<dbReference type="FunFam" id="1.20.1070.10:FF:000523">
    <property type="entry name" value="5-hydroxytryptamine receptor 2B"/>
    <property type="match status" value="1"/>
</dbReference>
<evidence type="ECO:0000313" key="13">
    <source>
        <dbReference type="Proteomes" id="UP000887540"/>
    </source>
</evidence>
<dbReference type="InterPro" id="IPR000276">
    <property type="entry name" value="GPCR_Rhodpsn"/>
</dbReference>
<dbReference type="Gene3D" id="1.20.1070.10">
    <property type="entry name" value="Rhodopsin 7-helix transmembrane proteins"/>
    <property type="match status" value="1"/>
</dbReference>
<feature type="transmembrane region" description="Helical" evidence="11">
    <location>
        <begin position="189"/>
        <end position="217"/>
    </location>
</feature>
<evidence type="ECO:0000313" key="14">
    <source>
        <dbReference type="WBParaSite" id="ACRNAN_Path_1511.g5883.t1"/>
    </source>
</evidence>
<evidence type="ECO:0000256" key="1">
    <source>
        <dbReference type="ARBA" id="ARBA00004651"/>
    </source>
</evidence>
<feature type="compositionally biased region" description="Polar residues" evidence="10">
    <location>
        <begin position="326"/>
        <end position="340"/>
    </location>
</feature>
<evidence type="ECO:0000256" key="4">
    <source>
        <dbReference type="ARBA" id="ARBA00022989"/>
    </source>
</evidence>
<evidence type="ECO:0000256" key="3">
    <source>
        <dbReference type="ARBA" id="ARBA00022692"/>
    </source>
</evidence>
<protein>
    <submittedName>
        <fullName evidence="14">G-protein coupled receptors family 1 profile domain-containing protein</fullName>
    </submittedName>
</protein>
<feature type="transmembrane region" description="Helical" evidence="11">
    <location>
        <begin position="30"/>
        <end position="53"/>
    </location>
</feature>
<feature type="compositionally biased region" description="Polar residues" evidence="10">
    <location>
        <begin position="364"/>
        <end position="374"/>
    </location>
</feature>
<keyword evidence="5" id="KW-0297">G-protein coupled receptor</keyword>
<sequence>MTVFSTLPINLTEPLEIVLAQSEIQWRHPALAFLMASFCIITVTGNCLVVAAVCTKRYLRNPTGYLIVSLAVADLIVGLIVMPLNSLFEMTRHVWLLGLTMCDLFHALDILASTSSIWNLCVISLDRYMAGQDPIGYRDKVSTKRIMIAIFFVWIMSACLSFPAIIFWRNTSPHLYTDQSQCLFTDSRLYVVFSSLVSFYIPLCLILYAYGSVYLIATRHSRSVKRGMKKVTRRKKRKTDSDRKGSEEHGTALRIHVGRAKQGSIVASLVGAATANAAVPHRAYGSFYVARQLRVPGDNDPSNNKSDKQQLSNKPSSPLSRHASFVTPNTAPPTYSNSSEIPLLKPDSSSCVDSWSTNRHKTSSDSNASTTIVNGNGKVLNRLSSSTSITTPENGGDLPNGISARSQKVLMKRLGSS</sequence>
<feature type="transmembrane region" description="Helical" evidence="11">
    <location>
        <begin position="146"/>
        <end position="169"/>
    </location>
</feature>
<dbReference type="WBParaSite" id="ACRNAN_Path_1511.g5883.t1">
    <property type="protein sequence ID" value="ACRNAN_Path_1511.g5883.t1"/>
    <property type="gene ID" value="ACRNAN_Path_1511.g5883"/>
</dbReference>
<feature type="compositionally biased region" description="Polar residues" evidence="10">
    <location>
        <begin position="300"/>
        <end position="319"/>
    </location>
</feature>
<keyword evidence="8" id="KW-0675">Receptor</keyword>
<organism evidence="13 14">
    <name type="scientific">Acrobeloides nanus</name>
    <dbReference type="NCBI Taxonomy" id="290746"/>
    <lineage>
        <taxon>Eukaryota</taxon>
        <taxon>Metazoa</taxon>
        <taxon>Ecdysozoa</taxon>
        <taxon>Nematoda</taxon>
        <taxon>Chromadorea</taxon>
        <taxon>Rhabditida</taxon>
        <taxon>Tylenchina</taxon>
        <taxon>Cephalobomorpha</taxon>
        <taxon>Cephaloboidea</taxon>
        <taxon>Cephalobidae</taxon>
        <taxon>Acrobeloides</taxon>
    </lineage>
</organism>
<dbReference type="Pfam" id="PF00001">
    <property type="entry name" value="7tm_1"/>
    <property type="match status" value="1"/>
</dbReference>
<evidence type="ECO:0000256" key="6">
    <source>
        <dbReference type="ARBA" id="ARBA00023136"/>
    </source>
</evidence>
<dbReference type="GO" id="GO:0071880">
    <property type="term" value="P:adenylate cyclase-activating adrenergic receptor signaling pathway"/>
    <property type="evidence" value="ECO:0007669"/>
    <property type="project" value="TreeGrafter"/>
</dbReference>
<feature type="transmembrane region" description="Helical" evidence="11">
    <location>
        <begin position="65"/>
        <end position="84"/>
    </location>
</feature>
<dbReference type="PANTHER" id="PTHR24248">
    <property type="entry name" value="ADRENERGIC RECEPTOR-RELATED G-PROTEIN COUPLED RECEPTOR"/>
    <property type="match status" value="1"/>
</dbReference>
<feature type="transmembrane region" description="Helical" evidence="11">
    <location>
        <begin position="104"/>
        <end position="125"/>
    </location>
</feature>
<proteinExistence type="predicted"/>
<feature type="compositionally biased region" description="Polar residues" evidence="10">
    <location>
        <begin position="347"/>
        <end position="357"/>
    </location>
</feature>
<evidence type="ECO:0000256" key="9">
    <source>
        <dbReference type="ARBA" id="ARBA00023224"/>
    </source>
</evidence>
<feature type="compositionally biased region" description="Basic residues" evidence="10">
    <location>
        <begin position="226"/>
        <end position="238"/>
    </location>
</feature>
<feature type="region of interest" description="Disordered" evidence="10">
    <location>
        <begin position="295"/>
        <end position="378"/>
    </location>
</feature>
<dbReference type="InterPro" id="IPR017452">
    <property type="entry name" value="GPCR_Rhodpsn_7TM"/>
</dbReference>
<feature type="compositionally biased region" description="Basic and acidic residues" evidence="10">
    <location>
        <begin position="239"/>
        <end position="251"/>
    </location>
</feature>
<dbReference type="PROSITE" id="PS50262">
    <property type="entry name" value="G_PROTEIN_RECEP_F1_2"/>
    <property type="match status" value="1"/>
</dbReference>
<dbReference type="GO" id="GO:0004930">
    <property type="term" value="F:G protein-coupled receptor activity"/>
    <property type="evidence" value="ECO:0007669"/>
    <property type="project" value="UniProtKB-KW"/>
</dbReference>
<keyword evidence="7" id="KW-1015">Disulfide bond</keyword>
<evidence type="ECO:0000256" key="5">
    <source>
        <dbReference type="ARBA" id="ARBA00023040"/>
    </source>
</evidence>
<keyword evidence="9" id="KW-0807">Transducer</keyword>
<dbReference type="AlphaFoldDB" id="A0A914C1F3"/>
<evidence type="ECO:0000256" key="7">
    <source>
        <dbReference type="ARBA" id="ARBA00023157"/>
    </source>
</evidence>
<keyword evidence="4 11" id="KW-1133">Transmembrane helix</keyword>
<keyword evidence="2" id="KW-1003">Cell membrane</keyword>
<dbReference type="Proteomes" id="UP000887540">
    <property type="component" value="Unplaced"/>
</dbReference>
<evidence type="ECO:0000259" key="12">
    <source>
        <dbReference type="PROSITE" id="PS50262"/>
    </source>
</evidence>
<keyword evidence="13" id="KW-1185">Reference proteome</keyword>
<evidence type="ECO:0000256" key="11">
    <source>
        <dbReference type="SAM" id="Phobius"/>
    </source>
</evidence>
<dbReference type="SMART" id="SM01381">
    <property type="entry name" value="7TM_GPCR_Srsx"/>
    <property type="match status" value="1"/>
</dbReference>
<dbReference type="PANTHER" id="PTHR24248:SF185">
    <property type="entry name" value="DOPAMINE RECEPTOR 2"/>
    <property type="match status" value="1"/>
</dbReference>
<dbReference type="GO" id="GO:0043410">
    <property type="term" value="P:positive regulation of MAPK cascade"/>
    <property type="evidence" value="ECO:0007669"/>
    <property type="project" value="TreeGrafter"/>
</dbReference>
<accession>A0A914C1F3</accession>
<feature type="region of interest" description="Disordered" evidence="10">
    <location>
        <begin position="226"/>
        <end position="253"/>
    </location>
</feature>
<reference evidence="14" key="1">
    <citation type="submission" date="2022-11" db="UniProtKB">
        <authorList>
            <consortium name="WormBaseParasite"/>
        </authorList>
    </citation>
    <scope>IDENTIFICATION</scope>
</reference>
<dbReference type="GO" id="GO:0005886">
    <property type="term" value="C:plasma membrane"/>
    <property type="evidence" value="ECO:0007669"/>
    <property type="project" value="UniProtKB-SubCell"/>
</dbReference>
<evidence type="ECO:0000256" key="10">
    <source>
        <dbReference type="SAM" id="MobiDB-lite"/>
    </source>
</evidence>
<evidence type="ECO:0000256" key="8">
    <source>
        <dbReference type="ARBA" id="ARBA00023170"/>
    </source>
</evidence>
<keyword evidence="3 11" id="KW-0812">Transmembrane</keyword>
<dbReference type="SUPFAM" id="SSF81321">
    <property type="entry name" value="Family A G protein-coupled receptor-like"/>
    <property type="match status" value="1"/>
</dbReference>
<comment type="subcellular location">
    <subcellularLocation>
        <location evidence="1">Cell membrane</location>
        <topology evidence="1">Multi-pass membrane protein</topology>
    </subcellularLocation>
</comment>
<name>A0A914C1F3_9BILA</name>
<keyword evidence="6 11" id="KW-0472">Membrane</keyword>